<feature type="transmembrane region" description="Helical" evidence="6">
    <location>
        <begin position="6"/>
        <end position="25"/>
    </location>
</feature>
<comment type="similarity">
    <text evidence="2 5">Belongs to the 1-acyl-sn-glycerol-3-phosphate acyltransferase family.</text>
</comment>
<accession>A0A915PBF2</accession>
<sequence>MIEASLVILFVLSTLIGLLASYGGFTRFVFIFYLKMVVFHLSILLAAFCALFGTLITYFYNEGCIVAMNSFNFICSFWLDIDFEIRGLEKIEEASGHENKPVVLISNHQSSLDLFTLSKMWPSKTTIMMKNSLKYVPIFNIGAIMSNSIFVDRNNKNNAKEALNDAITKMKDKKLKVWVFPEGTRHHQHGLLPFKKGAFNIAVQAQFPIIPIVISDYTPFYSKKEKYFYSGGKVIIQVLEPLEYNDVCQLCENVQQKMAQEYEKISEEAANKMKKNSVVGNERDSSYEKIKVGLDEEAVLPSCVFRLF</sequence>
<keyword evidence="8" id="KW-1185">Reference proteome</keyword>
<dbReference type="InterPro" id="IPR004552">
    <property type="entry name" value="AGP_acyltrans"/>
</dbReference>
<evidence type="ECO:0000256" key="2">
    <source>
        <dbReference type="ARBA" id="ARBA00008655"/>
    </source>
</evidence>
<keyword evidence="5" id="KW-1208">Phospholipid metabolism</keyword>
<dbReference type="GO" id="GO:0005783">
    <property type="term" value="C:endoplasmic reticulum"/>
    <property type="evidence" value="ECO:0007669"/>
    <property type="project" value="TreeGrafter"/>
</dbReference>
<keyword evidence="5" id="KW-0444">Lipid biosynthesis</keyword>
<dbReference type="AlphaFoldDB" id="A0A915PBF2"/>
<proteinExistence type="inferred from homology"/>
<keyword evidence="6" id="KW-0472">Membrane</keyword>
<keyword evidence="3 5" id="KW-0808">Transferase</keyword>
<reference evidence="9" key="1">
    <citation type="submission" date="2022-11" db="UniProtKB">
        <authorList>
            <consortium name="WormBaseParasite"/>
        </authorList>
    </citation>
    <scope>IDENTIFICATION</scope>
</reference>
<name>A0A915PBF2_9BILA</name>
<organism evidence="8 9">
    <name type="scientific">Meloidogyne floridensis</name>
    <dbReference type="NCBI Taxonomy" id="298350"/>
    <lineage>
        <taxon>Eukaryota</taxon>
        <taxon>Metazoa</taxon>
        <taxon>Ecdysozoa</taxon>
        <taxon>Nematoda</taxon>
        <taxon>Chromadorea</taxon>
        <taxon>Rhabditida</taxon>
        <taxon>Tylenchina</taxon>
        <taxon>Tylenchomorpha</taxon>
        <taxon>Tylenchoidea</taxon>
        <taxon>Meloidogynidae</taxon>
        <taxon>Meloidogyninae</taxon>
        <taxon>Meloidogyne</taxon>
    </lineage>
</organism>
<evidence type="ECO:0000313" key="9">
    <source>
        <dbReference type="WBParaSite" id="scf7180000424025.g12051"/>
    </source>
</evidence>
<dbReference type="Proteomes" id="UP000887560">
    <property type="component" value="Unplaced"/>
</dbReference>
<dbReference type="CDD" id="cd07989">
    <property type="entry name" value="LPLAT_AGPAT-like"/>
    <property type="match status" value="1"/>
</dbReference>
<protein>
    <recommendedName>
        <fullName evidence="5">1-acyl-sn-glycerol-3-phosphate acyltransferase</fullName>
        <ecNumber evidence="5">2.3.1.51</ecNumber>
    </recommendedName>
</protein>
<dbReference type="PANTHER" id="PTHR10434">
    <property type="entry name" value="1-ACYL-SN-GLYCEROL-3-PHOSPHATE ACYLTRANSFERASE"/>
    <property type="match status" value="1"/>
</dbReference>
<keyword evidence="6" id="KW-1133">Transmembrane helix</keyword>
<dbReference type="SUPFAM" id="SSF69593">
    <property type="entry name" value="Glycerol-3-phosphate (1)-acyltransferase"/>
    <property type="match status" value="1"/>
</dbReference>
<evidence type="ECO:0000256" key="5">
    <source>
        <dbReference type="RuleBase" id="RU361267"/>
    </source>
</evidence>
<dbReference type="GO" id="GO:0016020">
    <property type="term" value="C:membrane"/>
    <property type="evidence" value="ECO:0007669"/>
    <property type="project" value="InterPro"/>
</dbReference>
<keyword evidence="5" id="KW-0443">Lipid metabolism</keyword>
<evidence type="ECO:0000256" key="1">
    <source>
        <dbReference type="ARBA" id="ARBA00004728"/>
    </source>
</evidence>
<dbReference type="InterPro" id="IPR002123">
    <property type="entry name" value="Plipid/glycerol_acylTrfase"/>
</dbReference>
<evidence type="ECO:0000256" key="4">
    <source>
        <dbReference type="ARBA" id="ARBA00023315"/>
    </source>
</evidence>
<dbReference type="GO" id="GO:0003841">
    <property type="term" value="F:1-acylglycerol-3-phosphate O-acyltransferase activity"/>
    <property type="evidence" value="ECO:0007669"/>
    <property type="project" value="UniProtKB-UniRule"/>
</dbReference>
<evidence type="ECO:0000259" key="7">
    <source>
        <dbReference type="SMART" id="SM00563"/>
    </source>
</evidence>
<dbReference type="SMART" id="SM00563">
    <property type="entry name" value="PlsC"/>
    <property type="match status" value="1"/>
</dbReference>
<dbReference type="GO" id="GO:0006654">
    <property type="term" value="P:phosphatidic acid biosynthetic process"/>
    <property type="evidence" value="ECO:0007669"/>
    <property type="project" value="TreeGrafter"/>
</dbReference>
<comment type="catalytic activity">
    <reaction evidence="5">
        <text>a 1-acyl-sn-glycero-3-phosphate + an acyl-CoA = a 1,2-diacyl-sn-glycero-3-phosphate + CoA</text>
        <dbReference type="Rhea" id="RHEA:19709"/>
        <dbReference type="ChEBI" id="CHEBI:57287"/>
        <dbReference type="ChEBI" id="CHEBI:57970"/>
        <dbReference type="ChEBI" id="CHEBI:58342"/>
        <dbReference type="ChEBI" id="CHEBI:58608"/>
        <dbReference type="EC" id="2.3.1.51"/>
    </reaction>
</comment>
<keyword evidence="6" id="KW-0812">Transmembrane</keyword>
<keyword evidence="4 5" id="KW-0012">Acyltransferase</keyword>
<comment type="domain">
    <text evidence="5">The HXXXXD motif is essential for acyltransferase activity and may constitute the binding site for the phosphate moiety of the glycerol-3-phosphate.</text>
</comment>
<evidence type="ECO:0000256" key="3">
    <source>
        <dbReference type="ARBA" id="ARBA00022679"/>
    </source>
</evidence>
<dbReference type="PANTHER" id="PTHR10434:SF11">
    <property type="entry name" value="1-ACYL-SN-GLYCEROL-3-PHOSPHATE ACYLTRANSFERASE"/>
    <property type="match status" value="1"/>
</dbReference>
<dbReference type="WBParaSite" id="scf7180000424025.g12051">
    <property type="protein sequence ID" value="scf7180000424025.g12051"/>
    <property type="gene ID" value="scf7180000424025.g12051"/>
</dbReference>
<feature type="transmembrane region" description="Helical" evidence="6">
    <location>
        <begin position="37"/>
        <end position="60"/>
    </location>
</feature>
<keyword evidence="5" id="KW-0594">Phospholipid biosynthesis</keyword>
<evidence type="ECO:0000313" key="8">
    <source>
        <dbReference type="Proteomes" id="UP000887560"/>
    </source>
</evidence>
<dbReference type="NCBIfam" id="TIGR00530">
    <property type="entry name" value="AGP_acyltrn"/>
    <property type="match status" value="1"/>
</dbReference>
<dbReference type="EC" id="2.3.1.51" evidence="5"/>
<dbReference type="Pfam" id="PF01553">
    <property type="entry name" value="Acyltransferase"/>
    <property type="match status" value="1"/>
</dbReference>
<comment type="pathway">
    <text evidence="1">Phospholipid metabolism; CDP-diacylglycerol biosynthesis; CDP-diacylglycerol from sn-glycerol 3-phosphate: step 2/3.</text>
</comment>
<evidence type="ECO:0000256" key="6">
    <source>
        <dbReference type="SAM" id="Phobius"/>
    </source>
</evidence>
<feature type="domain" description="Phospholipid/glycerol acyltransferase" evidence="7">
    <location>
        <begin position="102"/>
        <end position="217"/>
    </location>
</feature>